<comment type="caution">
    <text evidence="2">The sequence shown here is derived from an EMBL/GenBank/DDBJ whole genome shotgun (WGS) entry which is preliminary data.</text>
</comment>
<dbReference type="EMBL" id="JNVM01000012">
    <property type="protein sequence ID" value="KEQ24996.1"/>
    <property type="molecule type" value="Genomic_DNA"/>
</dbReference>
<dbReference type="AlphaFoldDB" id="A0A081P2S3"/>
<evidence type="ECO:0000256" key="1">
    <source>
        <dbReference type="SAM" id="Phobius"/>
    </source>
</evidence>
<keyword evidence="1" id="KW-0812">Transmembrane</keyword>
<organism evidence="2 3">
    <name type="scientific">Paenibacillus tyrfis</name>
    <dbReference type="NCBI Taxonomy" id="1501230"/>
    <lineage>
        <taxon>Bacteria</taxon>
        <taxon>Bacillati</taxon>
        <taxon>Bacillota</taxon>
        <taxon>Bacilli</taxon>
        <taxon>Bacillales</taxon>
        <taxon>Paenibacillaceae</taxon>
        <taxon>Paenibacillus</taxon>
    </lineage>
</organism>
<feature type="transmembrane region" description="Helical" evidence="1">
    <location>
        <begin position="111"/>
        <end position="129"/>
    </location>
</feature>
<dbReference type="eggNOG" id="ENOG50309MY">
    <property type="taxonomic scope" value="Bacteria"/>
</dbReference>
<evidence type="ECO:0000313" key="2">
    <source>
        <dbReference type="EMBL" id="KEQ24996.1"/>
    </source>
</evidence>
<accession>A0A081P2S3</accession>
<keyword evidence="1" id="KW-0472">Membrane</keyword>
<keyword evidence="1" id="KW-1133">Transmembrane helix</keyword>
<feature type="transmembrane region" description="Helical" evidence="1">
    <location>
        <begin position="81"/>
        <end position="99"/>
    </location>
</feature>
<protein>
    <submittedName>
        <fullName evidence="2">Uncharacterized protein</fullName>
    </submittedName>
</protein>
<name>A0A081P2S3_9BACL</name>
<proteinExistence type="predicted"/>
<feature type="transmembrane region" description="Helical" evidence="1">
    <location>
        <begin position="165"/>
        <end position="184"/>
    </location>
</feature>
<keyword evidence="3" id="KW-1185">Reference proteome</keyword>
<feature type="transmembrane region" description="Helical" evidence="1">
    <location>
        <begin position="141"/>
        <end position="158"/>
    </location>
</feature>
<feature type="transmembrane region" description="Helical" evidence="1">
    <location>
        <begin position="190"/>
        <end position="207"/>
    </location>
</feature>
<dbReference type="Proteomes" id="UP000028123">
    <property type="component" value="Unassembled WGS sequence"/>
</dbReference>
<sequence>MPSNFRKIGGFCNVRQSEAISMKQANAAGGPIGGIRTDKLSAETQAWRAAAPYSAYLYIWGMAWMASAILTFVGQWRDWELFQPVLFLVALILTAAVFLRRRGKSVERTAQNGVLSPLLVAAAAVAAVWLLTRGPIGIDPFYWPVLKGLALTAAYLALFPRLGWVLGAFGAWMLALTITVVWMYLGYAPVLIGGFGGLSMFTLGVMIRMRDKGMNAE</sequence>
<feature type="transmembrane region" description="Helical" evidence="1">
    <location>
        <begin position="55"/>
        <end position="75"/>
    </location>
</feature>
<gene>
    <name evidence="2" type="ORF">ET33_04675</name>
</gene>
<evidence type="ECO:0000313" key="3">
    <source>
        <dbReference type="Proteomes" id="UP000028123"/>
    </source>
</evidence>
<reference evidence="2 3" key="1">
    <citation type="submission" date="2014-06" db="EMBL/GenBank/DDBJ databases">
        <title>Draft genome sequence of Paenibacillus sp. MSt1.</title>
        <authorList>
            <person name="Aw Y.K."/>
            <person name="Ong K.S."/>
            <person name="Gan H.M."/>
            <person name="Lee S.M."/>
        </authorList>
    </citation>
    <scope>NUCLEOTIDE SEQUENCE [LARGE SCALE GENOMIC DNA]</scope>
    <source>
        <strain evidence="2 3">MSt1</strain>
    </source>
</reference>